<evidence type="ECO:0000313" key="2">
    <source>
        <dbReference type="EMBL" id="NYI43828.1"/>
    </source>
</evidence>
<sequence>MSRTRRLPGLVCAAVGALLAACDDGTVGGSAEELPYDPGSHTGTERSSFSEPAVVAHVDDEQLGSLEVTPTSAEEGSIDDFDSVRDDHADAATLAASRVYYVRFRIEYVDGVAATFVAPGFGLASGSTDLPELHPTTSGGPCTTPEVTEPFGRGSRLEGCVPIFLPADSAEPDTLTWSDSFEGVVEVLARWPLPGTD</sequence>
<evidence type="ECO:0000256" key="1">
    <source>
        <dbReference type="SAM" id="SignalP"/>
    </source>
</evidence>
<organism evidence="2 3">
    <name type="scientific">Nocardioides aromaticivorans</name>
    <dbReference type="NCBI Taxonomy" id="200618"/>
    <lineage>
        <taxon>Bacteria</taxon>
        <taxon>Bacillati</taxon>
        <taxon>Actinomycetota</taxon>
        <taxon>Actinomycetes</taxon>
        <taxon>Propionibacteriales</taxon>
        <taxon>Nocardioidaceae</taxon>
        <taxon>Nocardioides</taxon>
    </lineage>
</organism>
<comment type="caution">
    <text evidence="2">The sequence shown here is derived from an EMBL/GenBank/DDBJ whole genome shotgun (WGS) entry which is preliminary data.</text>
</comment>
<dbReference type="AlphaFoldDB" id="A0A7Z0CMA3"/>
<keyword evidence="1" id="KW-0732">Signal</keyword>
<evidence type="ECO:0008006" key="4">
    <source>
        <dbReference type="Google" id="ProtNLM"/>
    </source>
</evidence>
<feature type="signal peptide" evidence="1">
    <location>
        <begin position="1"/>
        <end position="20"/>
    </location>
</feature>
<feature type="chain" id="PRO_5039585950" description="Lipoprotein" evidence="1">
    <location>
        <begin position="21"/>
        <end position="197"/>
    </location>
</feature>
<evidence type="ECO:0000313" key="3">
    <source>
        <dbReference type="Proteomes" id="UP000562045"/>
    </source>
</evidence>
<accession>A0A7Z0CMA3</accession>
<reference evidence="2 3" key="1">
    <citation type="submission" date="2020-07" db="EMBL/GenBank/DDBJ databases">
        <title>Sequencing the genomes of 1000 actinobacteria strains.</title>
        <authorList>
            <person name="Klenk H.-P."/>
        </authorList>
    </citation>
    <scope>NUCLEOTIDE SEQUENCE [LARGE SCALE GENOMIC DNA]</scope>
    <source>
        <strain evidence="2 3">DSM 15131</strain>
    </source>
</reference>
<dbReference type="Proteomes" id="UP000562045">
    <property type="component" value="Unassembled WGS sequence"/>
</dbReference>
<dbReference type="PROSITE" id="PS51257">
    <property type="entry name" value="PROKAR_LIPOPROTEIN"/>
    <property type="match status" value="1"/>
</dbReference>
<protein>
    <recommendedName>
        <fullName evidence="4">Lipoprotein</fullName>
    </recommendedName>
</protein>
<dbReference type="EMBL" id="JACBZM010000001">
    <property type="protein sequence ID" value="NYI43828.1"/>
    <property type="molecule type" value="Genomic_DNA"/>
</dbReference>
<proteinExistence type="predicted"/>
<dbReference type="RefSeq" id="WP_179647898.1">
    <property type="nucleotide sequence ID" value="NZ_JACBZM010000001.1"/>
</dbReference>
<name>A0A7Z0CMA3_9ACTN</name>
<gene>
    <name evidence="2" type="ORF">BJ993_000908</name>
</gene>